<reference evidence="2 3" key="1">
    <citation type="journal article" date="2019" name="BMC Genomics">
        <title>Chromosome level assembly and comparative genome analysis confirm lager-brewing yeasts originated from a single hybridization.</title>
        <authorList>
            <person name="Salazar A.N."/>
            <person name="Gorter de Vries A.R."/>
            <person name="van den Broek M."/>
            <person name="Brouwers N."/>
            <person name="de la Torre Cortes P."/>
            <person name="Kuijpers N.G.A."/>
            <person name="Daran J.G."/>
            <person name="Abeel T."/>
        </authorList>
    </citation>
    <scope>NUCLEOTIDE SEQUENCE [LARGE SCALE GENOMIC DNA]</scope>
    <source>
        <strain evidence="2 3">CBS 1483</strain>
    </source>
</reference>
<feature type="region of interest" description="Disordered" evidence="1">
    <location>
        <begin position="137"/>
        <end position="158"/>
    </location>
</feature>
<keyword evidence="3" id="KW-1185">Reference proteome</keyword>
<feature type="compositionally biased region" description="Low complexity" evidence="1">
    <location>
        <begin position="699"/>
        <end position="708"/>
    </location>
</feature>
<evidence type="ECO:0000313" key="3">
    <source>
        <dbReference type="Proteomes" id="UP000501346"/>
    </source>
</evidence>
<feature type="compositionally biased region" description="Polar residues" evidence="1">
    <location>
        <begin position="888"/>
        <end position="911"/>
    </location>
</feature>
<feature type="region of interest" description="Disordered" evidence="1">
    <location>
        <begin position="235"/>
        <end position="267"/>
    </location>
</feature>
<sequence length="1089" mass="115531">MTASTSSVMSSPREGKRSFSSTIKSFFLNSNKKRLSNKKLFTSDIPYANHLDDSDPETTLHVRKRKRMAGTSQHNERVINDNSNVPIIIYGAEGTERPPVLPILPIQRLMLLREKQKLRNMRDLRLLQAFRSPSVSSSMFVDPQNEAGDKESYIRTSTTPSPIKKTVFTEQIPGEGVDNTGIKLPLLKSLKNKASREKFQSQSKGTVWSANFEYDLSEYDTMQKQQNSKNVITTTADENKIDTSNNDNKNNDVNGDFAGGPTSASNFEDLRSDINSSRLSNSQKNLLLNGSTSTVTKHAAVPKDFAVTIKPLDTPTLKKIAETKKDKESIVLPTIGFDFIKDNETPSKKTSPVANVSTDTVINANLSDIHKPTNMAEIPKLSFNTGQKINEPKKTEQSASSSTLFNFGGKSDASSIKKPFSFGKASEREEMPMKPQAPAFSFSKPAALSDVAPKSTAAAFSFGKHEKNDEQDGDDSNDDNEPRRKRRAQTNESVNAGSLFSLDNQGEANKGEPKIGTSEKPSFPFGSSNKQVESGPSFAFGKKPDENGQTKSPIAFTFGKPVVAKEPEVKSSETLASVSGKPSFTFGQSTSENEASGAHGKPAFSFGKSAMEPKSGPTSNSAPKPLFTFGSKPADIQTLPDNTTSKPTLSFSKPVQEDSSTAPDSKMPSFAFGASSNPSQQKSSFSFGKPEAAKEPTDSKSSFTFTKPSFEKTETKGAPSFTFGAPATNRITENSTKPSFSFGAPKPTEPSAVVIAGSTNKTSGGFSFSKFDDKKENSATATPLFKRSASTTPVSALGKPIGTNNNTSSKTAFSFGTANTEATNAAPTSTPFSFNGPTTDNITSNTISSISGTNIVGGFNLGKRAQSSAANSDASGESSRFSLARPGTTVNSITSDQPSFNFGSNSTAGPNPFTSAAPSNNTGLFNKPVSTGAQSTNAPSSFNFTGNNPASGSVFNMNNNTGATTMFGGSSTNLSQQPQNTSFNANNSFTPSTVPNIHFGGFDGGNSNSATGALKPSDIFGGNSASGSNVNGINPSSVFGGSDGAPSFGQPQAAPNQMGMNTGMKMGMNLAGNGGMTNRKIARMRHTKR</sequence>
<organism evidence="2 3">
    <name type="scientific">Saccharomyces pastorianus</name>
    <name type="common">Lager yeast</name>
    <name type="synonym">Saccharomyces cerevisiae x Saccharomyces eubayanus</name>
    <dbReference type="NCBI Taxonomy" id="27292"/>
    <lineage>
        <taxon>Eukaryota</taxon>
        <taxon>Fungi</taxon>
        <taxon>Dikarya</taxon>
        <taxon>Ascomycota</taxon>
        <taxon>Saccharomycotina</taxon>
        <taxon>Saccharomycetes</taxon>
        <taxon>Saccharomycetales</taxon>
        <taxon>Saccharomycetaceae</taxon>
        <taxon>Saccharomyces</taxon>
    </lineage>
</organism>
<feature type="region of interest" description="Disordered" evidence="1">
    <location>
        <begin position="1034"/>
        <end position="1060"/>
    </location>
</feature>
<proteinExistence type="predicted"/>
<feature type="compositionally biased region" description="Basic residues" evidence="1">
    <location>
        <begin position="1080"/>
        <end position="1089"/>
    </location>
</feature>
<feature type="region of interest" description="Disordered" evidence="1">
    <location>
        <begin position="463"/>
        <end position="745"/>
    </location>
</feature>
<feature type="compositionally biased region" description="Polar residues" evidence="1">
    <location>
        <begin position="869"/>
        <end position="881"/>
    </location>
</feature>
<dbReference type="EMBL" id="CP049005">
    <property type="protein sequence ID" value="QID85465.1"/>
    <property type="molecule type" value="Genomic_DNA"/>
</dbReference>
<feature type="region of interest" description="Disordered" evidence="1">
    <location>
        <begin position="1070"/>
        <end position="1089"/>
    </location>
</feature>
<dbReference type="Proteomes" id="UP000501346">
    <property type="component" value="Chromosome SeVIII-SeXV"/>
</dbReference>
<protein>
    <submittedName>
        <fullName evidence="2">Uncharacterized protein</fullName>
    </submittedName>
</protein>
<feature type="region of interest" description="Disordered" evidence="1">
    <location>
        <begin position="869"/>
        <end position="911"/>
    </location>
</feature>
<feature type="region of interest" description="Disordered" evidence="1">
    <location>
        <begin position="782"/>
        <end position="808"/>
    </location>
</feature>
<dbReference type="AlphaFoldDB" id="A0A6C1E8I9"/>
<feature type="compositionally biased region" description="Low complexity" evidence="1">
    <location>
        <begin position="675"/>
        <end position="687"/>
    </location>
</feature>
<feature type="compositionally biased region" description="Polar residues" evidence="1">
    <location>
        <begin position="490"/>
        <end position="507"/>
    </location>
</feature>
<feature type="compositionally biased region" description="Low complexity" evidence="1">
    <location>
        <begin position="242"/>
        <end position="256"/>
    </location>
</feature>
<feature type="compositionally biased region" description="Polar residues" evidence="1">
    <location>
        <begin position="729"/>
        <end position="739"/>
    </location>
</feature>
<feature type="compositionally biased region" description="Polar residues" evidence="1">
    <location>
        <begin position="572"/>
        <end position="594"/>
    </location>
</feature>
<accession>A0A6C1E8I9</accession>
<gene>
    <name evidence="2" type="ORF">GRS66_008043</name>
</gene>
<evidence type="ECO:0000256" key="1">
    <source>
        <dbReference type="SAM" id="MobiDB-lite"/>
    </source>
</evidence>
<feature type="compositionally biased region" description="Polar residues" evidence="1">
    <location>
        <begin position="525"/>
        <end position="534"/>
    </location>
</feature>
<dbReference type="OrthoDB" id="4070102at2759"/>
<feature type="compositionally biased region" description="Polar residues" evidence="1">
    <location>
        <begin position="639"/>
        <end position="663"/>
    </location>
</feature>
<evidence type="ECO:0000313" key="2">
    <source>
        <dbReference type="EMBL" id="QID85465.1"/>
    </source>
</evidence>
<name>A0A6C1E8I9_SACPS</name>